<organism evidence="2">
    <name type="scientific">marine sediment metagenome</name>
    <dbReference type="NCBI Taxonomy" id="412755"/>
    <lineage>
        <taxon>unclassified sequences</taxon>
        <taxon>metagenomes</taxon>
        <taxon>ecological metagenomes</taxon>
    </lineage>
</organism>
<dbReference type="PROSITE" id="PS50151">
    <property type="entry name" value="UVR"/>
    <property type="match status" value="1"/>
</dbReference>
<dbReference type="InterPro" id="IPR036876">
    <property type="entry name" value="UVR_dom_sf"/>
</dbReference>
<accession>X0T0X7</accession>
<comment type="caution">
    <text evidence="2">The sequence shown here is derived from an EMBL/GenBank/DDBJ whole genome shotgun (WGS) entry which is preliminary data.</text>
</comment>
<dbReference type="EMBL" id="BARS01007818">
    <property type="protein sequence ID" value="GAF69715.1"/>
    <property type="molecule type" value="Genomic_DNA"/>
</dbReference>
<dbReference type="InterPro" id="IPR001943">
    <property type="entry name" value="UVR_dom"/>
</dbReference>
<feature type="non-terminal residue" evidence="2">
    <location>
        <position position="1"/>
    </location>
</feature>
<dbReference type="SUPFAM" id="SSF46600">
    <property type="entry name" value="C-terminal UvrC-binding domain of UvrB"/>
    <property type="match status" value="1"/>
</dbReference>
<feature type="domain" description="UVR" evidence="1">
    <location>
        <begin position="40"/>
        <end position="75"/>
    </location>
</feature>
<sequence>ALEKMRGFFDRFGQENVYDSSSEAAALEALLKDIEGKIPANPLQQLKRQLASAVEEERYEDAARLRDAIHRATTGEET</sequence>
<evidence type="ECO:0000259" key="1">
    <source>
        <dbReference type="PROSITE" id="PS50151"/>
    </source>
</evidence>
<proteinExistence type="predicted"/>
<protein>
    <recommendedName>
        <fullName evidence="1">UVR domain-containing protein</fullName>
    </recommendedName>
</protein>
<dbReference type="AlphaFoldDB" id="X0T0X7"/>
<reference evidence="2" key="1">
    <citation type="journal article" date="2014" name="Front. Microbiol.">
        <title>High frequency of phylogenetically diverse reductive dehalogenase-homologous genes in deep subseafloor sedimentary metagenomes.</title>
        <authorList>
            <person name="Kawai M."/>
            <person name="Futagami T."/>
            <person name="Toyoda A."/>
            <person name="Takaki Y."/>
            <person name="Nishi S."/>
            <person name="Hori S."/>
            <person name="Arai W."/>
            <person name="Tsubouchi T."/>
            <person name="Morono Y."/>
            <person name="Uchiyama I."/>
            <person name="Ito T."/>
            <person name="Fujiyama A."/>
            <person name="Inagaki F."/>
            <person name="Takami H."/>
        </authorList>
    </citation>
    <scope>NUCLEOTIDE SEQUENCE</scope>
    <source>
        <strain evidence="2">Expedition CK06-06</strain>
    </source>
</reference>
<name>X0T0X7_9ZZZZ</name>
<evidence type="ECO:0000313" key="2">
    <source>
        <dbReference type="EMBL" id="GAF69715.1"/>
    </source>
</evidence>
<dbReference type="Pfam" id="PF02151">
    <property type="entry name" value="UVR"/>
    <property type="match status" value="1"/>
</dbReference>
<gene>
    <name evidence="2" type="ORF">S01H1_14986</name>
</gene>